<dbReference type="GO" id="GO:0016020">
    <property type="term" value="C:membrane"/>
    <property type="evidence" value="ECO:0007669"/>
    <property type="project" value="UniProtKB-SubCell"/>
</dbReference>
<dbReference type="InterPro" id="IPR004447">
    <property type="entry name" value="Peptidase_S41A"/>
</dbReference>
<evidence type="ECO:0000256" key="2">
    <source>
        <dbReference type="ARBA" id="ARBA00007524"/>
    </source>
</evidence>
<keyword evidence="8 11" id="KW-1133">Transmembrane helix</keyword>
<dbReference type="SUPFAM" id="SSF50156">
    <property type="entry name" value="PDZ domain-like"/>
    <property type="match status" value="1"/>
</dbReference>
<feature type="transmembrane region" description="Helical" evidence="11">
    <location>
        <begin position="6"/>
        <end position="25"/>
    </location>
</feature>
<accession>A0AAW1S0W7</accession>
<dbReference type="CDD" id="cd15904">
    <property type="entry name" value="TSPO_MBR"/>
    <property type="match status" value="1"/>
</dbReference>
<dbReference type="FunFam" id="1.20.1260.100:FF:000001">
    <property type="entry name" value="translocator protein 2"/>
    <property type="match status" value="1"/>
</dbReference>
<dbReference type="EMBL" id="JALJOV010001844">
    <property type="protein sequence ID" value="KAK9839589.1"/>
    <property type="molecule type" value="Genomic_DNA"/>
</dbReference>
<dbReference type="AlphaFoldDB" id="A0AAW1S0W7"/>
<keyword evidence="6" id="KW-0378">Hydrolase</keyword>
<feature type="region of interest" description="Disordered" evidence="10">
    <location>
        <begin position="190"/>
        <end position="243"/>
    </location>
</feature>
<evidence type="ECO:0000256" key="8">
    <source>
        <dbReference type="ARBA" id="ARBA00022989"/>
    </source>
</evidence>
<dbReference type="SMART" id="SM00245">
    <property type="entry name" value="TSPc"/>
    <property type="match status" value="1"/>
</dbReference>
<dbReference type="PANTHER" id="PTHR32060">
    <property type="entry name" value="TAIL-SPECIFIC PROTEASE"/>
    <property type="match status" value="1"/>
</dbReference>
<evidence type="ECO:0000256" key="7">
    <source>
        <dbReference type="ARBA" id="ARBA00022825"/>
    </source>
</evidence>
<dbReference type="PANTHER" id="PTHR32060:SF22">
    <property type="entry name" value="CARBOXYL-TERMINAL-PROCESSING PEPTIDASE 3, CHLOROPLASTIC"/>
    <property type="match status" value="1"/>
</dbReference>
<organism evidence="13 14">
    <name type="scientific">Apatococcus fuscideae</name>
    <dbReference type="NCBI Taxonomy" id="2026836"/>
    <lineage>
        <taxon>Eukaryota</taxon>
        <taxon>Viridiplantae</taxon>
        <taxon>Chlorophyta</taxon>
        <taxon>core chlorophytes</taxon>
        <taxon>Trebouxiophyceae</taxon>
        <taxon>Chlorellales</taxon>
        <taxon>Chlorellaceae</taxon>
        <taxon>Apatococcus</taxon>
    </lineage>
</organism>
<dbReference type="Pfam" id="PF03073">
    <property type="entry name" value="TspO_MBR"/>
    <property type="match status" value="1"/>
</dbReference>
<feature type="domain" description="PDZ" evidence="12">
    <location>
        <begin position="379"/>
        <end position="449"/>
    </location>
</feature>
<evidence type="ECO:0000256" key="3">
    <source>
        <dbReference type="ARBA" id="ARBA00009179"/>
    </source>
</evidence>
<evidence type="ECO:0000313" key="14">
    <source>
        <dbReference type="Proteomes" id="UP001485043"/>
    </source>
</evidence>
<evidence type="ECO:0000256" key="9">
    <source>
        <dbReference type="ARBA" id="ARBA00023136"/>
    </source>
</evidence>
<name>A0AAW1S0W7_9CHLO</name>
<keyword evidence="9 11" id="KW-0472">Membrane</keyword>
<reference evidence="13 14" key="1">
    <citation type="journal article" date="2024" name="Nat. Commun.">
        <title>Phylogenomics reveals the evolutionary origins of lichenization in chlorophyte algae.</title>
        <authorList>
            <person name="Puginier C."/>
            <person name="Libourel C."/>
            <person name="Otte J."/>
            <person name="Skaloud P."/>
            <person name="Haon M."/>
            <person name="Grisel S."/>
            <person name="Petersen M."/>
            <person name="Berrin J.G."/>
            <person name="Delaux P.M."/>
            <person name="Dal Grande F."/>
            <person name="Keller J."/>
        </authorList>
    </citation>
    <scope>NUCLEOTIDE SEQUENCE [LARGE SCALE GENOMIC DNA]</scope>
    <source>
        <strain evidence="13 14">SAG 2523</strain>
    </source>
</reference>
<gene>
    <name evidence="13" type="ORF">WJX84_007558</name>
</gene>
<dbReference type="InterPro" id="IPR005151">
    <property type="entry name" value="Tail-specific_protease"/>
</dbReference>
<evidence type="ECO:0000256" key="11">
    <source>
        <dbReference type="SAM" id="Phobius"/>
    </source>
</evidence>
<dbReference type="Pfam" id="PF03572">
    <property type="entry name" value="Peptidase_S41"/>
    <property type="match status" value="1"/>
</dbReference>
<feature type="transmembrane region" description="Helical" evidence="11">
    <location>
        <begin position="46"/>
        <end position="67"/>
    </location>
</feature>
<sequence length="746" mass="80286">MGTVLSVAVAIGVPVIVGGLVGLGLKDEVKGWYKTLRKPKWTPPSWVFGPMWTALYAMMGYASYLVWQNGAPHLPLTLYGIQLVMNLAWSPIFFKAKEIGYALLDQVALLGVLTATIVEFNKVSPDASYLMLPYLGWTVFATVLTIDIYRKNPGNRGNEPDKQARDAAYQAKDAVKEGYNKVSDKTASLFNSNDGESIGQDIKQGAQKAGDKVKEGGDKVKEGASKAGDKAQEGPASDDLSRPLGATWLGRQRAAAEPSLLTTLKWLQQRLAMPLTAAATACTLAISQLPAEAEDFVRFPASANPAVFGIQKTLVEAWTIVNEAYVDAGFGGHNWEKELGDALMMAYAATEPSKAYDAVETMLNKLGDPFTRIVTAPEYANFRVSSDGEVQGVGLLIASDPSSGRLVVLAPIIGGPADRAGMRPGDEVLTIDGQSTDGWDGDQAAKILRGKSGSSVTVRFARHTEQAPSRPEEPLKRISFDTDGYQYQQVNLMREKLELTPVFSTVMEHDGHTFGYIRLEQGATGFILDLRNNPGGLVRAGLDIARLWLDGPSTIFNVEGRTEPDGEIHIMQRVNLDEGPSVNQMPLVVLLNGNSASASEILAGALHDNHRASLIGDPTYGKGKIQSVFELGDGSALFVTVAKYKTPNMQEIDKVGIRPDMACSPSVLMAPKSAERQPSVPRGIPIDPQTAREVATQLQSDACVLTAEHFLDPLLAASAPPLVSTAKQIPTLSSITRPTQQPSFLP</sequence>
<dbReference type="GO" id="GO:0008236">
    <property type="term" value="F:serine-type peptidase activity"/>
    <property type="evidence" value="ECO:0007669"/>
    <property type="project" value="UniProtKB-KW"/>
</dbReference>
<dbReference type="Proteomes" id="UP001485043">
    <property type="component" value="Unassembled WGS sequence"/>
</dbReference>
<feature type="transmembrane region" description="Helical" evidence="11">
    <location>
        <begin position="101"/>
        <end position="118"/>
    </location>
</feature>
<keyword evidence="5 11" id="KW-0812">Transmembrane</keyword>
<evidence type="ECO:0000256" key="6">
    <source>
        <dbReference type="ARBA" id="ARBA00022801"/>
    </source>
</evidence>
<feature type="transmembrane region" description="Helical" evidence="11">
    <location>
        <begin position="130"/>
        <end position="149"/>
    </location>
</feature>
<evidence type="ECO:0000256" key="4">
    <source>
        <dbReference type="ARBA" id="ARBA00022670"/>
    </source>
</evidence>
<dbReference type="CDD" id="cd06782">
    <property type="entry name" value="cpPDZ_CPP-like"/>
    <property type="match status" value="1"/>
</dbReference>
<dbReference type="SUPFAM" id="SSF52096">
    <property type="entry name" value="ClpP/crotonase"/>
    <property type="match status" value="1"/>
</dbReference>
<evidence type="ECO:0000256" key="10">
    <source>
        <dbReference type="SAM" id="MobiDB-lite"/>
    </source>
</evidence>
<dbReference type="InterPro" id="IPR001478">
    <property type="entry name" value="PDZ"/>
</dbReference>
<dbReference type="Pfam" id="PF17820">
    <property type="entry name" value="PDZ_6"/>
    <property type="match status" value="1"/>
</dbReference>
<dbReference type="NCBIfam" id="TIGR00225">
    <property type="entry name" value="prc"/>
    <property type="match status" value="1"/>
</dbReference>
<dbReference type="InterPro" id="IPR029045">
    <property type="entry name" value="ClpP/crotonase-like_dom_sf"/>
</dbReference>
<keyword evidence="7" id="KW-0720">Serine protease</keyword>
<dbReference type="CDD" id="cd07560">
    <property type="entry name" value="Peptidase_S41_CPP"/>
    <property type="match status" value="1"/>
</dbReference>
<dbReference type="GO" id="GO:0004175">
    <property type="term" value="F:endopeptidase activity"/>
    <property type="evidence" value="ECO:0007669"/>
    <property type="project" value="TreeGrafter"/>
</dbReference>
<proteinExistence type="inferred from homology"/>
<dbReference type="Gene3D" id="2.30.42.10">
    <property type="match status" value="1"/>
</dbReference>
<dbReference type="Gene3D" id="1.20.1260.100">
    <property type="entry name" value="TspO/MBR protein"/>
    <property type="match status" value="1"/>
</dbReference>
<keyword evidence="14" id="KW-1185">Reference proteome</keyword>
<feature type="compositionally biased region" description="Basic and acidic residues" evidence="10">
    <location>
        <begin position="209"/>
        <end position="232"/>
    </location>
</feature>
<comment type="similarity">
    <text evidence="3">Belongs to the peptidase S41A family.</text>
</comment>
<feature type="transmembrane region" description="Helical" evidence="11">
    <location>
        <begin position="73"/>
        <end position="94"/>
    </location>
</feature>
<evidence type="ECO:0000256" key="1">
    <source>
        <dbReference type="ARBA" id="ARBA00004141"/>
    </source>
</evidence>
<protein>
    <recommendedName>
        <fullName evidence="12">PDZ domain-containing protein</fullName>
    </recommendedName>
</protein>
<dbReference type="InterPro" id="IPR038330">
    <property type="entry name" value="TspO/MBR-related_sf"/>
</dbReference>
<dbReference type="Gene3D" id="1.10.287.700">
    <property type="entry name" value="Helix hairpin bin"/>
    <property type="match status" value="1"/>
</dbReference>
<dbReference type="InterPro" id="IPR041489">
    <property type="entry name" value="PDZ_6"/>
</dbReference>
<comment type="similarity">
    <text evidence="2">Belongs to the TspO/BZRP family.</text>
</comment>
<evidence type="ECO:0000259" key="12">
    <source>
        <dbReference type="PROSITE" id="PS50106"/>
    </source>
</evidence>
<dbReference type="GO" id="GO:0006508">
    <property type="term" value="P:proteolysis"/>
    <property type="evidence" value="ECO:0007669"/>
    <property type="project" value="UniProtKB-KW"/>
</dbReference>
<evidence type="ECO:0000313" key="13">
    <source>
        <dbReference type="EMBL" id="KAK9839589.1"/>
    </source>
</evidence>
<dbReference type="SMART" id="SM00228">
    <property type="entry name" value="PDZ"/>
    <property type="match status" value="1"/>
</dbReference>
<dbReference type="InterPro" id="IPR004307">
    <property type="entry name" value="TspO_MBR"/>
</dbReference>
<dbReference type="Gene3D" id="3.90.226.10">
    <property type="entry name" value="2-enoyl-CoA Hydratase, Chain A, domain 1"/>
    <property type="match status" value="1"/>
</dbReference>
<comment type="caution">
    <text evidence="13">The sequence shown here is derived from an EMBL/GenBank/DDBJ whole genome shotgun (WGS) entry which is preliminary data.</text>
</comment>
<comment type="subcellular location">
    <subcellularLocation>
        <location evidence="1">Membrane</location>
        <topology evidence="1">Multi-pass membrane protein</topology>
    </subcellularLocation>
</comment>
<evidence type="ECO:0000256" key="5">
    <source>
        <dbReference type="ARBA" id="ARBA00022692"/>
    </source>
</evidence>
<dbReference type="Gene3D" id="3.30.750.44">
    <property type="match status" value="1"/>
</dbReference>
<dbReference type="InterPro" id="IPR036034">
    <property type="entry name" value="PDZ_sf"/>
</dbReference>
<keyword evidence="4" id="KW-0645">Protease</keyword>
<dbReference type="PROSITE" id="PS50106">
    <property type="entry name" value="PDZ"/>
    <property type="match status" value="1"/>
</dbReference>